<evidence type="ECO:0000313" key="2">
    <source>
        <dbReference type="Proteomes" id="UP000806378"/>
    </source>
</evidence>
<dbReference type="EMBL" id="MU089800">
    <property type="protein sequence ID" value="KAF7849360.1"/>
    <property type="molecule type" value="Genomic_DNA"/>
</dbReference>
<keyword evidence="2" id="KW-1185">Reference proteome</keyword>
<reference evidence="1" key="1">
    <citation type="submission" date="2020-05" db="EMBL/GenBank/DDBJ databases">
        <title>WGS assembly of Corymbia citriodora subspecies variegata.</title>
        <authorList>
            <person name="Barry K."/>
            <person name="Hundley H."/>
            <person name="Shu S."/>
            <person name="Jenkins J."/>
            <person name="Grimwood J."/>
            <person name="Baten A."/>
        </authorList>
    </citation>
    <scope>NUCLEOTIDE SEQUENCE</scope>
    <source>
        <strain evidence="1">CV2-018</strain>
    </source>
</reference>
<organism evidence="1 2">
    <name type="scientific">Corymbia citriodora subsp. variegata</name>
    <dbReference type="NCBI Taxonomy" id="360336"/>
    <lineage>
        <taxon>Eukaryota</taxon>
        <taxon>Viridiplantae</taxon>
        <taxon>Streptophyta</taxon>
        <taxon>Embryophyta</taxon>
        <taxon>Tracheophyta</taxon>
        <taxon>Spermatophyta</taxon>
        <taxon>Magnoliopsida</taxon>
        <taxon>eudicotyledons</taxon>
        <taxon>Gunneridae</taxon>
        <taxon>Pentapetalae</taxon>
        <taxon>rosids</taxon>
        <taxon>malvids</taxon>
        <taxon>Myrtales</taxon>
        <taxon>Myrtaceae</taxon>
        <taxon>Myrtoideae</taxon>
        <taxon>Eucalypteae</taxon>
        <taxon>Corymbia</taxon>
    </lineage>
</organism>
<evidence type="ECO:0000313" key="1">
    <source>
        <dbReference type="EMBL" id="KAF7849360.1"/>
    </source>
</evidence>
<proteinExistence type="predicted"/>
<name>A0A8T0CNZ8_CORYI</name>
<dbReference type="Proteomes" id="UP000806378">
    <property type="component" value="Unassembled WGS sequence"/>
</dbReference>
<sequence length="105" mass="11870">MISSDGYVRNLKEEAVKLIDVRQRVQHSIGEAQNNTKLIEAGVSICKFHCPLLVFSKYIVDFNTSLDIPTQFFTCTFNLLTISISHILIRVANCFGKETKCTKSQ</sequence>
<dbReference type="Gramene" id="rna-gnl|WGS:JABURB|Cocit.L0882.1">
    <property type="protein sequence ID" value="cds-KAF7849360.1"/>
    <property type="gene ID" value="gene-BT93_L0882"/>
</dbReference>
<protein>
    <submittedName>
        <fullName evidence="1">Uncharacterized protein</fullName>
    </submittedName>
</protein>
<dbReference type="AlphaFoldDB" id="A0A8T0CNZ8"/>
<accession>A0A8T0CNZ8</accession>
<gene>
    <name evidence="1" type="ORF">BT93_L0882</name>
</gene>
<comment type="caution">
    <text evidence="1">The sequence shown here is derived from an EMBL/GenBank/DDBJ whole genome shotgun (WGS) entry which is preliminary data.</text>
</comment>